<organism evidence="1 2">
    <name type="scientific">Ovis ammon polii</name>
    <dbReference type="NCBI Taxonomy" id="230172"/>
    <lineage>
        <taxon>Eukaryota</taxon>
        <taxon>Metazoa</taxon>
        <taxon>Chordata</taxon>
        <taxon>Craniata</taxon>
        <taxon>Vertebrata</taxon>
        <taxon>Euteleostomi</taxon>
        <taxon>Mammalia</taxon>
        <taxon>Eutheria</taxon>
        <taxon>Laurasiatheria</taxon>
        <taxon>Artiodactyla</taxon>
        <taxon>Ruminantia</taxon>
        <taxon>Pecora</taxon>
        <taxon>Bovidae</taxon>
        <taxon>Caprinae</taxon>
        <taxon>Ovis</taxon>
    </lineage>
</organism>
<comment type="caution">
    <text evidence="1">The sequence shown here is derived from an EMBL/GenBank/DDBJ whole genome shotgun (WGS) entry which is preliminary data.</text>
</comment>
<evidence type="ECO:0000313" key="1">
    <source>
        <dbReference type="EMBL" id="KAI4543607.1"/>
    </source>
</evidence>
<reference evidence="1" key="1">
    <citation type="submission" date="2022-03" db="EMBL/GenBank/DDBJ databases">
        <title>Genomic analyses of argali, domestic sheep and their hybrids provide insights into chromosomal evolution, heterosis and genetic basis of agronomic traits.</title>
        <authorList>
            <person name="Li M."/>
        </authorList>
    </citation>
    <scope>NUCLEOTIDE SEQUENCE</scope>
    <source>
        <strain evidence="1">CAU-MHL-2022a</strain>
        <tissue evidence="1">Skin</tissue>
    </source>
</reference>
<evidence type="ECO:0000313" key="2">
    <source>
        <dbReference type="Proteomes" id="UP001214576"/>
    </source>
</evidence>
<protein>
    <submittedName>
        <fullName evidence="1">Uncharacterized protein</fullName>
    </submittedName>
</protein>
<proteinExistence type="predicted"/>
<dbReference type="Proteomes" id="UP001214576">
    <property type="component" value="Unassembled WGS sequence"/>
</dbReference>
<sequence>MGNPEMVDFRLVPRHGYVGRHVFPNADFCHHPTWWWLLHLGQAPSTVLRYSPPWCHSPRMPTGLSLTYQPQKLTTQSLPDPLDLGSTGVHSGTPRKIERIPLFSGSGDRLSTPRRDQGHIPYSSCGALKDILEVRISLDLECIPG</sequence>
<keyword evidence="2" id="KW-1185">Reference proteome</keyword>
<gene>
    <name evidence="1" type="ORF">MG293_006401</name>
</gene>
<dbReference type="AlphaFoldDB" id="A0AAD4UFD5"/>
<dbReference type="EMBL" id="JAKZEL010000005">
    <property type="protein sequence ID" value="KAI4543607.1"/>
    <property type="molecule type" value="Genomic_DNA"/>
</dbReference>
<accession>A0AAD4UFD5</accession>
<name>A0AAD4UFD5_OVIAM</name>